<feature type="region of interest" description="Disordered" evidence="1">
    <location>
        <begin position="56"/>
        <end position="91"/>
    </location>
</feature>
<proteinExistence type="predicted"/>
<dbReference type="EMBL" id="JBEAFC010000014">
    <property type="protein sequence ID" value="KAL1532758.1"/>
    <property type="molecule type" value="Genomic_DNA"/>
</dbReference>
<dbReference type="Proteomes" id="UP001567538">
    <property type="component" value="Unassembled WGS sequence"/>
</dbReference>
<dbReference type="AlphaFoldDB" id="A0ABD1FPX1"/>
<keyword evidence="3" id="KW-1185">Reference proteome</keyword>
<evidence type="ECO:0000313" key="3">
    <source>
        <dbReference type="Proteomes" id="UP001567538"/>
    </source>
</evidence>
<comment type="caution">
    <text evidence="2">The sequence shown here is derived from an EMBL/GenBank/DDBJ whole genome shotgun (WGS) entry which is preliminary data.</text>
</comment>
<evidence type="ECO:0000256" key="1">
    <source>
        <dbReference type="SAM" id="MobiDB-lite"/>
    </source>
</evidence>
<accession>A0ABD1FPX1</accession>
<name>A0ABD1FPX1_SALDI</name>
<reference evidence="2 3" key="1">
    <citation type="submission" date="2024-06" db="EMBL/GenBank/DDBJ databases">
        <title>A chromosome level genome sequence of Diviner's sage (Salvia divinorum).</title>
        <authorList>
            <person name="Ford S.A."/>
            <person name="Ro D.-K."/>
            <person name="Ness R.W."/>
            <person name="Phillips M.A."/>
        </authorList>
    </citation>
    <scope>NUCLEOTIDE SEQUENCE [LARGE SCALE GENOMIC DNA]</scope>
    <source>
        <strain evidence="2">SAF-2024a</strain>
        <tissue evidence="2">Leaf</tissue>
    </source>
</reference>
<gene>
    <name evidence="2" type="ORF">AAHA92_32728</name>
</gene>
<evidence type="ECO:0000313" key="2">
    <source>
        <dbReference type="EMBL" id="KAL1532758.1"/>
    </source>
</evidence>
<organism evidence="2 3">
    <name type="scientific">Salvia divinorum</name>
    <name type="common">Maria pastora</name>
    <name type="synonym">Diviner's sage</name>
    <dbReference type="NCBI Taxonomy" id="28513"/>
    <lineage>
        <taxon>Eukaryota</taxon>
        <taxon>Viridiplantae</taxon>
        <taxon>Streptophyta</taxon>
        <taxon>Embryophyta</taxon>
        <taxon>Tracheophyta</taxon>
        <taxon>Spermatophyta</taxon>
        <taxon>Magnoliopsida</taxon>
        <taxon>eudicotyledons</taxon>
        <taxon>Gunneridae</taxon>
        <taxon>Pentapetalae</taxon>
        <taxon>asterids</taxon>
        <taxon>lamiids</taxon>
        <taxon>Lamiales</taxon>
        <taxon>Lamiaceae</taxon>
        <taxon>Nepetoideae</taxon>
        <taxon>Mentheae</taxon>
        <taxon>Salviinae</taxon>
        <taxon>Salvia</taxon>
        <taxon>Salvia subgen. Calosphace</taxon>
    </lineage>
</organism>
<protein>
    <submittedName>
        <fullName evidence="2">Polyadenylate-binding protein 1-like isoform X2</fullName>
    </submittedName>
</protein>
<sequence length="91" mass="10115">MCQYFTSSHYNDTFPSTIASMNGHMREGYAKMLNAPKLLFPMKLALMMGRNSVPTRHLEVPKAKKLSSPMELGSNGKGKEPSSNRTLAVRP</sequence>